<comment type="caution">
    <text evidence="7">The sequence shown here is derived from an EMBL/GenBank/DDBJ whole genome shotgun (WGS) entry which is preliminary data.</text>
</comment>
<dbReference type="Pfam" id="PF03572">
    <property type="entry name" value="Peptidase_S41"/>
    <property type="match status" value="1"/>
</dbReference>
<dbReference type="SUPFAM" id="SSF47090">
    <property type="entry name" value="PGBD-like"/>
    <property type="match status" value="1"/>
</dbReference>
<dbReference type="NCBIfam" id="TIGR00225">
    <property type="entry name" value="prc"/>
    <property type="match status" value="1"/>
</dbReference>
<dbReference type="InterPro" id="IPR004447">
    <property type="entry name" value="Peptidase_S41A"/>
</dbReference>
<evidence type="ECO:0000259" key="6">
    <source>
        <dbReference type="PROSITE" id="PS50106"/>
    </source>
</evidence>
<dbReference type="InterPro" id="IPR029045">
    <property type="entry name" value="ClpP/crotonase-like_dom_sf"/>
</dbReference>
<feature type="domain" description="PDZ" evidence="6">
    <location>
        <begin position="95"/>
        <end position="177"/>
    </location>
</feature>
<dbReference type="Gene3D" id="3.90.226.10">
    <property type="entry name" value="2-enoyl-CoA Hydratase, Chain A, domain 1"/>
    <property type="match status" value="1"/>
</dbReference>
<keyword evidence="2 5" id="KW-0645">Protease</keyword>
<dbReference type="Pfam" id="PF22694">
    <property type="entry name" value="CtpB_N-like"/>
    <property type="match status" value="1"/>
</dbReference>
<sequence>MVKKRTAILLVILAMIIGGGAVLALTNYPIFASSGASASTGLSQDEMNKLNTAVKLIEDGYYKEVDHEKLVTGAINGIVGALDDPYSSYMAAEQASEFNESIEGSFTGIGAEVELKNEQVTVVSPIKGSPAEKAGIQAKDVLLSVDDESLAGLDLQTAVSKIRGPKGSKVTIMVKREGTTDPIKFELTRDDIKLETVNAHMEDCGIGVIEVTQFSANTGDRFKEELAKLEKQKMKGLVIDLRSNPGGLLNVVVDMAEEFVPKGSIIVQEEQRSGTRQTVRSSGLAAEKAYPVTVLINGGSASASEIMAGALKESAGAKLLGENSFGKGTVQTSIPDRLGDGTLLKITIAKWLTPDAEWIHEKGIKPDEKISQPDYFTVAPIDKEQTLKYNMNNDNVKSAQIMLSGLGYDTKRKDGYFDAETKKQVQAFQKAKKLTVSGFVDEKTALALEAAILEQIADPANDTQLNKAIQELKQETLAPASNS</sequence>
<evidence type="ECO:0000256" key="4">
    <source>
        <dbReference type="ARBA" id="ARBA00022825"/>
    </source>
</evidence>
<evidence type="ECO:0000256" key="2">
    <source>
        <dbReference type="ARBA" id="ARBA00022670"/>
    </source>
</evidence>
<dbReference type="EMBL" id="BMDD01000008">
    <property type="protein sequence ID" value="GGH87119.1"/>
    <property type="molecule type" value="Genomic_DNA"/>
</dbReference>
<evidence type="ECO:0000313" key="7">
    <source>
        <dbReference type="EMBL" id="GGH87119.1"/>
    </source>
</evidence>
<dbReference type="SMART" id="SM00245">
    <property type="entry name" value="TSPc"/>
    <property type="match status" value="1"/>
</dbReference>
<dbReference type="Pfam" id="PF01471">
    <property type="entry name" value="PG_binding_1"/>
    <property type="match status" value="1"/>
</dbReference>
<dbReference type="Gene3D" id="3.30.750.44">
    <property type="match status" value="1"/>
</dbReference>
<dbReference type="Gene3D" id="1.10.101.10">
    <property type="entry name" value="PGBD-like superfamily/PGBD"/>
    <property type="match status" value="1"/>
</dbReference>
<dbReference type="Gene3D" id="2.30.42.10">
    <property type="match status" value="1"/>
</dbReference>
<dbReference type="PROSITE" id="PS50106">
    <property type="entry name" value="PDZ"/>
    <property type="match status" value="1"/>
</dbReference>
<name>A0ABQ2A7W2_9BACL</name>
<evidence type="ECO:0000313" key="8">
    <source>
        <dbReference type="Proteomes" id="UP000605427"/>
    </source>
</evidence>
<dbReference type="RefSeq" id="WP_172247658.1">
    <property type="nucleotide sequence ID" value="NZ_BMDD01000008.1"/>
</dbReference>
<dbReference type="InterPro" id="IPR002477">
    <property type="entry name" value="Peptidoglycan-bd-like"/>
</dbReference>
<protein>
    <submittedName>
        <fullName evidence="7">Peptidase S41</fullName>
    </submittedName>
</protein>
<dbReference type="Pfam" id="PF17820">
    <property type="entry name" value="PDZ_6"/>
    <property type="match status" value="1"/>
</dbReference>
<comment type="similarity">
    <text evidence="1 5">Belongs to the peptidase S41A family.</text>
</comment>
<dbReference type="CDD" id="cd07560">
    <property type="entry name" value="Peptidase_S41_CPP"/>
    <property type="match status" value="1"/>
</dbReference>
<dbReference type="InterPro" id="IPR055210">
    <property type="entry name" value="CtpA/B_N"/>
</dbReference>
<keyword evidence="8" id="KW-1185">Reference proteome</keyword>
<dbReference type="SUPFAM" id="SSF52096">
    <property type="entry name" value="ClpP/crotonase"/>
    <property type="match status" value="1"/>
</dbReference>
<evidence type="ECO:0000256" key="5">
    <source>
        <dbReference type="RuleBase" id="RU004404"/>
    </source>
</evidence>
<dbReference type="InterPro" id="IPR036366">
    <property type="entry name" value="PGBDSf"/>
</dbReference>
<dbReference type="Proteomes" id="UP000605427">
    <property type="component" value="Unassembled WGS sequence"/>
</dbReference>
<dbReference type="PANTHER" id="PTHR32060:SF29">
    <property type="entry name" value="CARBOXY-TERMINAL PROCESSING PROTEASE CTPB"/>
    <property type="match status" value="1"/>
</dbReference>
<organism evidence="7 8">
    <name type="scientific">Saccharibacillus endophyticus</name>
    <dbReference type="NCBI Taxonomy" id="2060666"/>
    <lineage>
        <taxon>Bacteria</taxon>
        <taxon>Bacillati</taxon>
        <taxon>Bacillota</taxon>
        <taxon>Bacilli</taxon>
        <taxon>Bacillales</taxon>
        <taxon>Paenibacillaceae</taxon>
        <taxon>Saccharibacillus</taxon>
    </lineage>
</organism>
<dbReference type="InterPro" id="IPR036365">
    <property type="entry name" value="PGBD-like_sf"/>
</dbReference>
<dbReference type="InterPro" id="IPR005151">
    <property type="entry name" value="Tail-specific_protease"/>
</dbReference>
<dbReference type="CDD" id="cd06782">
    <property type="entry name" value="cpPDZ_CPP-like"/>
    <property type="match status" value="1"/>
</dbReference>
<gene>
    <name evidence="7" type="ORF">GCM10007362_48500</name>
</gene>
<keyword evidence="4 5" id="KW-0720">Serine protease</keyword>
<dbReference type="InterPro" id="IPR041489">
    <property type="entry name" value="PDZ_6"/>
</dbReference>
<evidence type="ECO:0000256" key="1">
    <source>
        <dbReference type="ARBA" id="ARBA00009179"/>
    </source>
</evidence>
<keyword evidence="3 5" id="KW-0378">Hydrolase</keyword>
<dbReference type="PANTHER" id="PTHR32060">
    <property type="entry name" value="TAIL-SPECIFIC PROTEASE"/>
    <property type="match status" value="1"/>
</dbReference>
<dbReference type="SUPFAM" id="SSF50156">
    <property type="entry name" value="PDZ domain-like"/>
    <property type="match status" value="1"/>
</dbReference>
<evidence type="ECO:0000256" key="3">
    <source>
        <dbReference type="ARBA" id="ARBA00022801"/>
    </source>
</evidence>
<dbReference type="SMART" id="SM00228">
    <property type="entry name" value="PDZ"/>
    <property type="match status" value="1"/>
</dbReference>
<reference evidence="8" key="1">
    <citation type="journal article" date="2019" name="Int. J. Syst. Evol. Microbiol.">
        <title>The Global Catalogue of Microorganisms (GCM) 10K type strain sequencing project: providing services to taxonomists for standard genome sequencing and annotation.</title>
        <authorList>
            <consortium name="The Broad Institute Genomics Platform"/>
            <consortium name="The Broad Institute Genome Sequencing Center for Infectious Disease"/>
            <person name="Wu L."/>
            <person name="Ma J."/>
        </authorList>
    </citation>
    <scope>NUCLEOTIDE SEQUENCE [LARGE SCALE GENOMIC DNA]</scope>
    <source>
        <strain evidence="8">CCM 8702</strain>
    </source>
</reference>
<dbReference type="InterPro" id="IPR001478">
    <property type="entry name" value="PDZ"/>
</dbReference>
<proteinExistence type="inferred from homology"/>
<accession>A0ABQ2A7W2</accession>
<dbReference type="InterPro" id="IPR036034">
    <property type="entry name" value="PDZ_sf"/>
</dbReference>